<dbReference type="OrthoDB" id="1922977at2759"/>
<dbReference type="InterPro" id="IPR000571">
    <property type="entry name" value="Znf_CCCH"/>
</dbReference>
<feature type="region of interest" description="Disordered" evidence="2">
    <location>
        <begin position="1"/>
        <end position="50"/>
    </location>
</feature>
<feature type="zinc finger region" description="C3H1-type" evidence="1">
    <location>
        <begin position="780"/>
        <end position="806"/>
    </location>
</feature>
<feature type="region of interest" description="Disordered" evidence="2">
    <location>
        <begin position="163"/>
        <end position="199"/>
    </location>
</feature>
<keyword evidence="1" id="KW-0863">Zinc-finger</keyword>
<evidence type="ECO:0000313" key="5">
    <source>
        <dbReference type="Proteomes" id="UP000663879"/>
    </source>
</evidence>
<dbReference type="GO" id="GO:0000178">
    <property type="term" value="C:exosome (RNase complex)"/>
    <property type="evidence" value="ECO:0007669"/>
    <property type="project" value="TreeGrafter"/>
</dbReference>
<protein>
    <recommendedName>
        <fullName evidence="3">C3H1-type domain-containing protein</fullName>
    </recommendedName>
</protein>
<dbReference type="Gene3D" id="1.25.40.10">
    <property type="entry name" value="Tetratricopeptide repeat domain"/>
    <property type="match status" value="1"/>
</dbReference>
<feature type="compositionally biased region" description="Low complexity" evidence="2">
    <location>
        <begin position="163"/>
        <end position="180"/>
    </location>
</feature>
<feature type="domain" description="C3H1-type" evidence="3">
    <location>
        <begin position="780"/>
        <end position="806"/>
    </location>
</feature>
<evidence type="ECO:0000313" key="4">
    <source>
        <dbReference type="EMBL" id="CAF0767166.1"/>
    </source>
</evidence>
<organism evidence="4 5">
    <name type="scientific">Brachionus calyciflorus</name>
    <dbReference type="NCBI Taxonomy" id="104777"/>
    <lineage>
        <taxon>Eukaryota</taxon>
        <taxon>Metazoa</taxon>
        <taxon>Spiralia</taxon>
        <taxon>Gnathifera</taxon>
        <taxon>Rotifera</taxon>
        <taxon>Eurotatoria</taxon>
        <taxon>Monogononta</taxon>
        <taxon>Pseudotrocha</taxon>
        <taxon>Ploima</taxon>
        <taxon>Brachionidae</taxon>
        <taxon>Brachionus</taxon>
    </lineage>
</organism>
<dbReference type="PANTHER" id="PTHR21563:SF3">
    <property type="entry name" value="ZINC FINGER C3H1 DOMAIN-CONTAINING PROTEIN"/>
    <property type="match status" value="1"/>
</dbReference>
<feature type="compositionally biased region" description="Acidic residues" evidence="2">
    <location>
        <begin position="1"/>
        <end position="10"/>
    </location>
</feature>
<feature type="compositionally biased region" description="Polar residues" evidence="2">
    <location>
        <begin position="181"/>
        <end position="190"/>
    </location>
</feature>
<dbReference type="Proteomes" id="UP000663879">
    <property type="component" value="Unassembled WGS sequence"/>
</dbReference>
<dbReference type="EMBL" id="CAJNOC010000483">
    <property type="protein sequence ID" value="CAF0767166.1"/>
    <property type="molecule type" value="Genomic_DNA"/>
</dbReference>
<gene>
    <name evidence="4" type="ORF">OXX778_LOCUS4755</name>
</gene>
<keyword evidence="1" id="KW-0862">Zinc</keyword>
<reference evidence="4" key="1">
    <citation type="submission" date="2021-02" db="EMBL/GenBank/DDBJ databases">
        <authorList>
            <person name="Nowell W R."/>
        </authorList>
    </citation>
    <scope>NUCLEOTIDE SEQUENCE</scope>
    <source>
        <strain evidence="4">Ploen Becks lab</strain>
    </source>
</reference>
<dbReference type="SUPFAM" id="SSF48452">
    <property type="entry name" value="TPR-like"/>
    <property type="match status" value="1"/>
</dbReference>
<dbReference type="InterPro" id="IPR011990">
    <property type="entry name" value="TPR-like_helical_dom_sf"/>
</dbReference>
<keyword evidence="5" id="KW-1185">Reference proteome</keyword>
<feature type="region of interest" description="Disordered" evidence="2">
    <location>
        <begin position="88"/>
        <end position="109"/>
    </location>
</feature>
<feature type="compositionally biased region" description="Pro residues" evidence="2">
    <location>
        <begin position="535"/>
        <end position="545"/>
    </location>
</feature>
<dbReference type="PANTHER" id="PTHR21563">
    <property type="entry name" value="ZINC FINGER C3H1 DOMAIN-CONTAINING PROTEIN"/>
    <property type="match status" value="1"/>
</dbReference>
<dbReference type="GO" id="GO:0005634">
    <property type="term" value="C:nucleus"/>
    <property type="evidence" value="ECO:0007669"/>
    <property type="project" value="TreeGrafter"/>
</dbReference>
<proteinExistence type="predicted"/>
<accession>A0A813QHE9</accession>
<dbReference type="GO" id="GO:0008270">
    <property type="term" value="F:zinc ion binding"/>
    <property type="evidence" value="ECO:0007669"/>
    <property type="project" value="UniProtKB-KW"/>
</dbReference>
<evidence type="ECO:0000256" key="2">
    <source>
        <dbReference type="SAM" id="MobiDB-lite"/>
    </source>
</evidence>
<name>A0A813QHE9_9BILA</name>
<sequence>MICEEIEEGELTSVDELPESSSNLIESGEVSEGHSPGANKDNPYAEEDEDMIELKMKALKSLLDKETTIKKVTEKNIKKKSKKLKIKKKLKKYAPDKPSPNFSASSRDNYELKDMDIDPIQTNQYPQFSPSNQNNYEQYTWMQNLFQMFGQFNQMLYSQWNQQQQQQQQHHQNMPMNQMNTYGRNSNMNKKQPKKKTFKSRKNLVRVKNKFPYVKNQPTVPTAQPLVDNSNEIPLFNSNGLDVDERFLDTTTTSLDIDYRQLSQIELLKNSDEKVEVETKVEEPKKSDSDAENEAEMLDLRKNLLDTLNLKRNLKKKQEQELKIDEDITLLKKKLAEHEQVLFQNDLHELKNKIKQTCPLQKSKIAPVIIRIGANVDTSDDEEEAHETKKTSVNKLDENIGLFLKEAKQMANETEVKNSQEKQDVIKSLRDRINLKSKMLVDLSKRSKELDGAQIKKQKDIDFTKLKIAMLKEQLQTSEKILQVNEQALKEVKSEKRSVDLRFTKLQNMKKTQQEMLQKLLSTPIVTSSPKELPRPSPVPTPKPRTPLISSIMSKMTLGSAVAETVKSTKIPKSTTNQKISELSRPNLTTSKATEENLENLQVKNVVGNSNQNLNENIVVQTKVFSSKEPIRKNETKKFELENRQKLIDFLDELTKDYPHVHSETFDLWSYESLFNSNSTTPRSLVLSNDILENSNMETGLKASSISVKNVLTSLNFCNLNECETSRLKDTSDNEIHVIDDVRNYESPLRVFRGYRFSSHFSQFSPFDESYSKTYCNAIDYRRPFCPFDLHGSCKDSNCIYQHSNVLTMDNYQRTEHFLSYCPQVLELSSDTPTQREAIKKLKLYAKQFMNNNLNKMSIRDYFKHLYDHVVENLKLEPSYSTILSRLPILCINNNKSIGVFDHLELESNEDIKTPLNNQQFIKLNTTHNQSSDSSDQLLNLLDLVYTANYNRTLDSKFKKLIINSELDLSYLLNENSYLENEHERILSWVYYAKMTYSNNFHLEKLINIFSHALESRPKCELLWLLYLKTYLHKNNSLNDYHEICLLCMDNLMTYDLVWFIMNTCPLQYIHLIFDKYENYLVNASNEELSDEFEQGSQNDCADRVSYYLFELIVFNTYVKLVQSEKPVNLLTKCLNNLNITNRLEPNDLSLLWLCLIHLEAFNYLPNWLEFSSWTSKNVKSFELKEFWVLKKNRMFNMEFFNSLNFSYKTKVFKSENTIQRQFDIFLIPWKSGIKYSCSIERIQNLFHEGLRCINTRCPANSNTTLKAKQEIRLFSLPLFINLINLEVSNKRYEIASKIIDRLLKSADAKFLKELWIILIYILKCQNLNEIIEKNLILSLQMFPNDPHLIYLSAQYYESIGHIDQAVLLIEDFITKQYSGKSKVDNNETIFLFQHYLGLVNSNTLDSCTESELLTTNRLSVAILYCYYLQLKGVNFFTLQFIQQNFEKLIRKFSLSNYRCILWIRYFKFMSTLDPSTEGYSDKILSLIQKCTFDLNSSQNFLIPFNYVPSDSVLRNSGLIGDFKNASGLSPDRLYYSNSNTESTQPNRISFFNNSFSFNCTIDYLLKNYTRSQIDKISLTKFLLDLTPTNTDLIKQYVLFNYKQNGLHKTLQYLYDHLSMNSISNEHLWLLSIKLCLDMNDLQQAVLIFHKADLICSKGNRNLCYLRIEEEKCRELRSHQIKKGFVF</sequence>
<evidence type="ECO:0000259" key="3">
    <source>
        <dbReference type="PROSITE" id="PS50103"/>
    </source>
</evidence>
<keyword evidence="1" id="KW-0479">Metal-binding</keyword>
<feature type="region of interest" description="Disordered" evidence="2">
    <location>
        <begin position="525"/>
        <end position="545"/>
    </location>
</feature>
<dbReference type="PROSITE" id="PS50103">
    <property type="entry name" value="ZF_C3H1"/>
    <property type="match status" value="1"/>
</dbReference>
<comment type="caution">
    <text evidence="4">The sequence shown here is derived from an EMBL/GenBank/DDBJ whole genome shotgun (WGS) entry which is preliminary data.</text>
</comment>
<dbReference type="InterPro" id="IPR039278">
    <property type="entry name" value="Red1"/>
</dbReference>
<evidence type="ECO:0000256" key="1">
    <source>
        <dbReference type="PROSITE-ProRule" id="PRU00723"/>
    </source>
</evidence>